<keyword evidence="4" id="KW-1003">Cell membrane</keyword>
<evidence type="ECO:0000256" key="2">
    <source>
        <dbReference type="ARBA" id="ARBA00005417"/>
    </source>
</evidence>
<dbReference type="PANTHER" id="PTHR43166:SF35">
    <property type="entry name" value="L-CYSTINE IMPORT ATP-BINDING PROTEIN TCYN"/>
    <property type="match status" value="1"/>
</dbReference>
<reference evidence="11 12" key="1">
    <citation type="submission" date="2014-08" db="EMBL/GenBank/DDBJ databases">
        <authorList>
            <person name="Chen Y.-H."/>
        </authorList>
    </citation>
    <scope>NUCLEOTIDE SEQUENCE [LARGE SCALE GENOMIC DNA]</scope>
</reference>
<dbReference type="GO" id="GO:0016887">
    <property type="term" value="F:ATP hydrolysis activity"/>
    <property type="evidence" value="ECO:0007669"/>
    <property type="project" value="InterPro"/>
</dbReference>
<evidence type="ECO:0000256" key="1">
    <source>
        <dbReference type="ARBA" id="ARBA00004202"/>
    </source>
</evidence>
<comment type="subcellular location">
    <subcellularLocation>
        <location evidence="1">Cell membrane</location>
        <topology evidence="1">Peripheral membrane protein</topology>
    </subcellularLocation>
</comment>
<dbReference type="CDD" id="cd03262">
    <property type="entry name" value="ABC_HisP_GlnQ"/>
    <property type="match status" value="1"/>
</dbReference>
<evidence type="ECO:0000256" key="4">
    <source>
        <dbReference type="ARBA" id="ARBA00022475"/>
    </source>
</evidence>
<dbReference type="GO" id="GO:0005524">
    <property type="term" value="F:ATP binding"/>
    <property type="evidence" value="ECO:0007669"/>
    <property type="project" value="UniProtKB-KW"/>
</dbReference>
<dbReference type="InterPro" id="IPR050086">
    <property type="entry name" value="MetN_ABC_transporter-like"/>
</dbReference>
<dbReference type="Pfam" id="PF00005">
    <property type="entry name" value="ABC_tran"/>
    <property type="match status" value="1"/>
</dbReference>
<proteinExistence type="inferred from homology"/>
<organism evidence="9 12">
    <name type="scientific">Neorhizobium galegae bv. officinalis</name>
    <dbReference type="NCBI Taxonomy" id="323656"/>
    <lineage>
        <taxon>Bacteria</taxon>
        <taxon>Pseudomonadati</taxon>
        <taxon>Pseudomonadota</taxon>
        <taxon>Alphaproteobacteria</taxon>
        <taxon>Hyphomicrobiales</taxon>
        <taxon>Rhizobiaceae</taxon>
        <taxon>Rhizobium/Agrobacterium group</taxon>
        <taxon>Neorhizobium</taxon>
    </lineage>
</organism>
<keyword evidence="5" id="KW-0547">Nucleotide-binding</keyword>
<accession>A0A0T7G0J6</accession>
<keyword evidence="7" id="KW-0472">Membrane</keyword>
<dbReference type="InterPro" id="IPR003593">
    <property type="entry name" value="AAA+_ATPase"/>
</dbReference>
<dbReference type="PIRSF" id="PIRSF039085">
    <property type="entry name" value="ABC_ATPase_HisP"/>
    <property type="match status" value="1"/>
</dbReference>
<dbReference type="InterPro" id="IPR027417">
    <property type="entry name" value="P-loop_NTPase"/>
</dbReference>
<dbReference type="OrthoDB" id="9802264at2"/>
<dbReference type="InterPro" id="IPR017871">
    <property type="entry name" value="ABC_transporter-like_CS"/>
</dbReference>
<dbReference type="SUPFAM" id="SSF52540">
    <property type="entry name" value="P-loop containing nucleoside triphosphate hydrolases"/>
    <property type="match status" value="1"/>
</dbReference>
<dbReference type="EMBL" id="CCRH01000024">
    <property type="protein sequence ID" value="CDZ40770.1"/>
    <property type="molecule type" value="Genomic_DNA"/>
</dbReference>
<evidence type="ECO:0000256" key="3">
    <source>
        <dbReference type="ARBA" id="ARBA00022448"/>
    </source>
</evidence>
<evidence type="ECO:0000256" key="7">
    <source>
        <dbReference type="ARBA" id="ARBA00023136"/>
    </source>
</evidence>
<keyword evidence="6 9" id="KW-0067">ATP-binding</keyword>
<evidence type="ECO:0000259" key="8">
    <source>
        <dbReference type="PROSITE" id="PS50893"/>
    </source>
</evidence>
<dbReference type="InterPro" id="IPR003439">
    <property type="entry name" value="ABC_transporter-like_ATP-bd"/>
</dbReference>
<dbReference type="PROSITE" id="PS50893">
    <property type="entry name" value="ABC_TRANSPORTER_2"/>
    <property type="match status" value="1"/>
</dbReference>
<dbReference type="SMART" id="SM00382">
    <property type="entry name" value="AAA"/>
    <property type="match status" value="1"/>
</dbReference>
<evidence type="ECO:0000256" key="5">
    <source>
        <dbReference type="ARBA" id="ARBA00022741"/>
    </source>
</evidence>
<evidence type="ECO:0000313" key="12">
    <source>
        <dbReference type="Proteomes" id="UP000046176"/>
    </source>
</evidence>
<evidence type="ECO:0000313" key="11">
    <source>
        <dbReference type="Proteomes" id="UP000039660"/>
    </source>
</evidence>
<dbReference type="GO" id="GO:0015424">
    <property type="term" value="F:ABC-type amino acid transporter activity"/>
    <property type="evidence" value="ECO:0007669"/>
    <property type="project" value="InterPro"/>
</dbReference>
<gene>
    <name evidence="9" type="ORF">NGAL_HAMBI1145_55530</name>
    <name evidence="10" type="ORF">NGAL_HAMBI1189_56190</name>
</gene>
<dbReference type="PROSITE" id="PS00211">
    <property type="entry name" value="ABC_TRANSPORTER_1"/>
    <property type="match status" value="1"/>
</dbReference>
<dbReference type="Proteomes" id="UP000046176">
    <property type="component" value="Unassembled WGS sequence"/>
</dbReference>
<dbReference type="AlphaFoldDB" id="A0A0T7G0J6"/>
<evidence type="ECO:0000313" key="9">
    <source>
        <dbReference type="EMBL" id="CDZ40770.1"/>
    </source>
</evidence>
<dbReference type="Gene3D" id="3.40.50.300">
    <property type="entry name" value="P-loop containing nucleotide triphosphate hydrolases"/>
    <property type="match status" value="1"/>
</dbReference>
<dbReference type="EMBL" id="CCRK01000023">
    <property type="protein sequence ID" value="CDZ54646.1"/>
    <property type="molecule type" value="Genomic_DNA"/>
</dbReference>
<evidence type="ECO:0000313" key="10">
    <source>
        <dbReference type="EMBL" id="CDZ54646.1"/>
    </source>
</evidence>
<name>A0A0T7G0J6_NEOGA</name>
<comment type="similarity">
    <text evidence="2">Belongs to the ABC transporter superfamily.</text>
</comment>
<keyword evidence="3" id="KW-0813">Transport</keyword>
<dbReference type="Proteomes" id="UP000039660">
    <property type="component" value="Unassembled WGS sequence"/>
</dbReference>
<protein>
    <submittedName>
        <fullName evidence="9">Arginine/ornithine transport ATP-binding protein</fullName>
    </submittedName>
</protein>
<feature type="domain" description="ABC transporter" evidence="8">
    <location>
        <begin position="10"/>
        <end position="253"/>
    </location>
</feature>
<dbReference type="GO" id="GO:0005886">
    <property type="term" value="C:plasma membrane"/>
    <property type="evidence" value="ECO:0007669"/>
    <property type="project" value="UniProtKB-SubCell"/>
</dbReference>
<sequence>MTKKSNDVILSVRGIQKSFGKQHVLRGVDFDVHRGEVVCLIGASGSGKTSLLRCMNLLMEPDQGEILIEGAPLFRRNGRERLKLSSSKVSAVRIKTGMVFQSFNLFPHRTALENIIEAPIVVKKVPRADAEAQARELLSRMGLPDAGNKYPSQLSGGQQQRVAIARALAMQPTIMLFDEPTSALDPELVGEVLAAIRQLAAEGMTMVIVTHEIGFAYELADRVVFMDQGVIAADGPPRELLLSGDNARLAAFVSRFTEQARLLSPLVAAADASSIATPSKDSKSWPT</sequence>
<dbReference type="PANTHER" id="PTHR43166">
    <property type="entry name" value="AMINO ACID IMPORT ATP-BINDING PROTEIN"/>
    <property type="match status" value="1"/>
</dbReference>
<evidence type="ECO:0000256" key="6">
    <source>
        <dbReference type="ARBA" id="ARBA00022840"/>
    </source>
</evidence>
<dbReference type="InterPro" id="IPR030679">
    <property type="entry name" value="ABC_ATPase_HisP-typ"/>
</dbReference>
<dbReference type="RefSeq" id="WP_046638324.1">
    <property type="nucleotide sequence ID" value="NZ_CCRH01000024.1"/>
</dbReference>